<dbReference type="KEGG" id="oar:OA238_c21200"/>
<sequence>MNGLRANLIELAKLEEIHADADVDILICLPATLITQSEDTLFDIGGQDYHAATGGVHTSLTT</sequence>
<proteinExistence type="predicted"/>
<dbReference type="EMBL" id="CP003742">
    <property type="protein sequence ID" value="AGI72208.1"/>
    <property type="molecule type" value="Genomic_DNA"/>
</dbReference>
<protein>
    <submittedName>
        <fullName evidence="1">Uncharacterized protein</fullName>
    </submittedName>
</protein>
<dbReference type="InterPro" id="IPR000652">
    <property type="entry name" value="Triosephosphate_isomerase"/>
</dbReference>
<name>M9RK90_9RHOB</name>
<dbReference type="STRING" id="391616.OA238_c21200"/>
<dbReference type="AlphaFoldDB" id="M9RK90"/>
<dbReference type="RefSeq" id="WP_015495308.1">
    <property type="nucleotide sequence ID" value="NC_020908.1"/>
</dbReference>
<gene>
    <name evidence="1" type="ORF">OA238_c21200</name>
</gene>
<evidence type="ECO:0000313" key="1">
    <source>
        <dbReference type="EMBL" id="AGI72208.1"/>
    </source>
</evidence>
<dbReference type="eggNOG" id="COG0149">
    <property type="taxonomic scope" value="Bacteria"/>
</dbReference>
<reference evidence="1 2" key="1">
    <citation type="journal article" date="2013" name="PLoS ONE">
        <title>Poles Apart: Arctic and Antarctic Octadecabacter strains Share High Genome Plasticity and a New Type of Xanthorhodopsin.</title>
        <authorList>
            <person name="Vollmers J."/>
            <person name="Voget S."/>
            <person name="Dietrich S."/>
            <person name="Gollnow K."/>
            <person name="Smits M."/>
            <person name="Meyer K."/>
            <person name="Brinkhoff T."/>
            <person name="Simon M."/>
            <person name="Daniel R."/>
        </authorList>
    </citation>
    <scope>NUCLEOTIDE SEQUENCE [LARGE SCALE GENOMIC DNA]</scope>
    <source>
        <strain evidence="1 2">238</strain>
    </source>
</reference>
<dbReference type="PROSITE" id="PS51440">
    <property type="entry name" value="TIM_2"/>
    <property type="match status" value="1"/>
</dbReference>
<accession>M9RK90</accession>
<dbReference type="GO" id="GO:0004807">
    <property type="term" value="F:triose-phosphate isomerase activity"/>
    <property type="evidence" value="ECO:0007669"/>
    <property type="project" value="InterPro"/>
</dbReference>
<dbReference type="Proteomes" id="UP000004688">
    <property type="component" value="Chromosome"/>
</dbReference>
<keyword evidence="2" id="KW-1185">Reference proteome</keyword>
<dbReference type="HOGENOM" id="CLU_2899724_0_0_5"/>
<evidence type="ECO:0000313" key="2">
    <source>
        <dbReference type="Proteomes" id="UP000004688"/>
    </source>
</evidence>
<organism evidence="1 2">
    <name type="scientific">Octadecabacter arcticus 238</name>
    <dbReference type="NCBI Taxonomy" id="391616"/>
    <lineage>
        <taxon>Bacteria</taxon>
        <taxon>Pseudomonadati</taxon>
        <taxon>Pseudomonadota</taxon>
        <taxon>Alphaproteobacteria</taxon>
        <taxon>Rhodobacterales</taxon>
        <taxon>Roseobacteraceae</taxon>
        <taxon>Octadecabacter</taxon>
    </lineage>
</organism>
<dbReference type="OrthoDB" id="9809429at2"/>